<sequence>VSYETIEFEMQGAVARVTLNRPKAFNALSLTMSKELCDLSIKLSEDDAVRCVVITGSGDTAFCAGGDVPSFSQQLENLPAYVKEMTTYLHMAISRFAWMRAPVIAAVNGVAAGAGLSLCACTDLAVAIESASFTSAYTKIGLSPDGSSTYFLPRLIGTRRTAELYLTNRVLNAQEALDWGLINQVAPADQFRTEVDQLVSKITEGAPLAHGAVKKLLMMSLNDSLESQMERETRSIATLGGTADGRAGIQAFVNKEKPAFTGN</sequence>
<proteinExistence type="inferred from homology"/>
<evidence type="ECO:0008006" key="3">
    <source>
        <dbReference type="Google" id="ProtNLM"/>
    </source>
</evidence>
<dbReference type="PANTHER" id="PTHR43684">
    <property type="match status" value="1"/>
</dbReference>
<evidence type="ECO:0000313" key="2">
    <source>
        <dbReference type="EMBL" id="SVB75394.1"/>
    </source>
</evidence>
<reference evidence="2" key="1">
    <citation type="submission" date="2018-05" db="EMBL/GenBank/DDBJ databases">
        <authorList>
            <person name="Lanie J.A."/>
            <person name="Ng W.-L."/>
            <person name="Kazmierczak K.M."/>
            <person name="Andrzejewski T.M."/>
            <person name="Davidsen T.M."/>
            <person name="Wayne K.J."/>
            <person name="Tettelin H."/>
            <person name="Glass J.I."/>
            <person name="Rusch D."/>
            <person name="Podicherti R."/>
            <person name="Tsui H.-C.T."/>
            <person name="Winkler M.E."/>
        </authorList>
    </citation>
    <scope>NUCLEOTIDE SEQUENCE</scope>
</reference>
<feature type="non-terminal residue" evidence="2">
    <location>
        <position position="1"/>
    </location>
</feature>
<name>A0A382GKU4_9ZZZZ</name>
<dbReference type="SUPFAM" id="SSF52096">
    <property type="entry name" value="ClpP/crotonase"/>
    <property type="match status" value="1"/>
</dbReference>
<dbReference type="CDD" id="cd06558">
    <property type="entry name" value="crotonase-like"/>
    <property type="match status" value="1"/>
</dbReference>
<protein>
    <recommendedName>
        <fullName evidence="3">Enoyl-CoA hydratase</fullName>
    </recommendedName>
</protein>
<comment type="similarity">
    <text evidence="1">Belongs to the enoyl-CoA hydratase/isomerase family.</text>
</comment>
<dbReference type="AlphaFoldDB" id="A0A382GKU4"/>
<dbReference type="Gene3D" id="3.90.226.10">
    <property type="entry name" value="2-enoyl-CoA Hydratase, Chain A, domain 1"/>
    <property type="match status" value="1"/>
</dbReference>
<dbReference type="Pfam" id="PF00378">
    <property type="entry name" value="ECH_1"/>
    <property type="match status" value="1"/>
</dbReference>
<dbReference type="InterPro" id="IPR051053">
    <property type="entry name" value="ECH/Chromodomain_protein"/>
</dbReference>
<dbReference type="Gene3D" id="1.10.12.10">
    <property type="entry name" value="Lyase 2-enoyl-coa Hydratase, Chain A, domain 2"/>
    <property type="match status" value="1"/>
</dbReference>
<dbReference type="EMBL" id="UINC01055936">
    <property type="protein sequence ID" value="SVB75394.1"/>
    <property type="molecule type" value="Genomic_DNA"/>
</dbReference>
<dbReference type="InterPro" id="IPR029045">
    <property type="entry name" value="ClpP/crotonase-like_dom_sf"/>
</dbReference>
<dbReference type="InterPro" id="IPR001753">
    <property type="entry name" value="Enoyl-CoA_hydra/iso"/>
</dbReference>
<organism evidence="2">
    <name type="scientific">marine metagenome</name>
    <dbReference type="NCBI Taxonomy" id="408172"/>
    <lineage>
        <taxon>unclassified sequences</taxon>
        <taxon>metagenomes</taxon>
        <taxon>ecological metagenomes</taxon>
    </lineage>
</organism>
<dbReference type="PANTHER" id="PTHR43684:SF4">
    <property type="entry name" value="ENOYL-COA HYDRATASE_ISOMERASE FAMILY PROTEIN (AFU_ORTHOLOGUE AFUA_1G01890)"/>
    <property type="match status" value="1"/>
</dbReference>
<dbReference type="InterPro" id="IPR014748">
    <property type="entry name" value="Enoyl-CoA_hydra_C"/>
</dbReference>
<gene>
    <name evidence="2" type="ORF">METZ01_LOCUS228248</name>
</gene>
<accession>A0A382GKU4</accession>
<evidence type="ECO:0000256" key="1">
    <source>
        <dbReference type="ARBA" id="ARBA00005254"/>
    </source>
</evidence>